<feature type="transmembrane region" description="Helical" evidence="1">
    <location>
        <begin position="147"/>
        <end position="165"/>
    </location>
</feature>
<feature type="transmembrane region" description="Helical" evidence="1">
    <location>
        <begin position="38"/>
        <end position="57"/>
    </location>
</feature>
<sequence length="215" mass="23688">MNGITVPMAIVDFIPVVLFFAAAVLLQRDLYNKMVKGAYALLATGSVMVLIGGLFKAGWKILYALSICDYPLLENSFFPMQGPGFLLVFLALVGMFTPWNRGRTVTMSVAAVPVYTSSMPFVIMQTVGCAGAQWSLFALSLKMRQRLAAVMYVISFWFMLGMGYLSATFDDSSSMHWMAQCVNIVSQGSFLWGTVLLHRAGLADWKFERAGSAVR</sequence>
<organism evidence="2 3">
    <name type="scientific">Pseudoflavonifractor capillosus ATCC 29799</name>
    <dbReference type="NCBI Taxonomy" id="411467"/>
    <lineage>
        <taxon>Bacteria</taxon>
        <taxon>Bacillati</taxon>
        <taxon>Bacillota</taxon>
        <taxon>Clostridia</taxon>
        <taxon>Eubacteriales</taxon>
        <taxon>Oscillospiraceae</taxon>
        <taxon>Pseudoflavonifractor</taxon>
    </lineage>
</organism>
<comment type="caution">
    <text evidence="2">The sequence shown here is derived from an EMBL/GenBank/DDBJ whole genome shotgun (WGS) entry which is preliminary data.</text>
</comment>
<keyword evidence="1" id="KW-1133">Transmembrane helix</keyword>
<accession>A6NTI6</accession>
<keyword evidence="1" id="KW-0472">Membrane</keyword>
<protein>
    <submittedName>
        <fullName evidence="2">Uncharacterized protein</fullName>
    </submittedName>
</protein>
<dbReference type="OrthoDB" id="2005295at2"/>
<keyword evidence="3" id="KW-1185">Reference proteome</keyword>
<reference evidence="2 3" key="1">
    <citation type="submission" date="2007-04" db="EMBL/GenBank/DDBJ databases">
        <authorList>
            <person name="Fulton L."/>
            <person name="Clifton S."/>
            <person name="Fulton B."/>
            <person name="Xu J."/>
            <person name="Minx P."/>
            <person name="Pepin K.H."/>
            <person name="Johnson M."/>
            <person name="Thiruvilangam P."/>
            <person name="Bhonagiri V."/>
            <person name="Nash W.E."/>
            <person name="Mardis E.R."/>
            <person name="Wilson R.K."/>
        </authorList>
    </citation>
    <scope>NUCLEOTIDE SEQUENCE [LARGE SCALE GENOMIC DNA]</scope>
    <source>
        <strain evidence="2 3">ATCC 29799</strain>
    </source>
</reference>
<dbReference type="eggNOG" id="ENOG5032SJP">
    <property type="taxonomic scope" value="Bacteria"/>
</dbReference>
<evidence type="ECO:0000256" key="1">
    <source>
        <dbReference type="SAM" id="Phobius"/>
    </source>
</evidence>
<feature type="transmembrane region" description="Helical" evidence="1">
    <location>
        <begin position="6"/>
        <end position="26"/>
    </location>
</feature>
<dbReference type="RefSeq" id="WP_006572063.1">
    <property type="nucleotide sequence ID" value="NZ_AAXG02000010.1"/>
</dbReference>
<reference evidence="2 3" key="2">
    <citation type="submission" date="2007-06" db="EMBL/GenBank/DDBJ databases">
        <title>Draft genome sequence of Pseudoflavonifractor capillosus ATCC 29799.</title>
        <authorList>
            <person name="Sudarsanam P."/>
            <person name="Ley R."/>
            <person name="Guruge J."/>
            <person name="Turnbaugh P.J."/>
            <person name="Mahowald M."/>
            <person name="Liep D."/>
            <person name="Gordon J."/>
        </authorList>
    </citation>
    <scope>NUCLEOTIDE SEQUENCE [LARGE SCALE GENOMIC DNA]</scope>
    <source>
        <strain evidence="2 3">ATCC 29799</strain>
    </source>
</reference>
<name>A6NTI6_9FIRM</name>
<dbReference type="Proteomes" id="UP000003639">
    <property type="component" value="Unassembled WGS sequence"/>
</dbReference>
<keyword evidence="1" id="KW-0812">Transmembrane</keyword>
<dbReference type="AlphaFoldDB" id="A6NTI6"/>
<gene>
    <name evidence="2" type="ORF">BACCAP_01515</name>
</gene>
<evidence type="ECO:0000313" key="3">
    <source>
        <dbReference type="Proteomes" id="UP000003639"/>
    </source>
</evidence>
<proteinExistence type="predicted"/>
<dbReference type="EMBL" id="AAXG02000010">
    <property type="protein sequence ID" value="EDN00749.1"/>
    <property type="molecule type" value="Genomic_DNA"/>
</dbReference>
<feature type="transmembrane region" description="Helical" evidence="1">
    <location>
        <begin position="77"/>
        <end position="97"/>
    </location>
</feature>
<evidence type="ECO:0000313" key="2">
    <source>
        <dbReference type="EMBL" id="EDN00749.1"/>
    </source>
</evidence>
<dbReference type="STRING" id="411467.BACCAP_01515"/>